<dbReference type="Proteomes" id="UP001487740">
    <property type="component" value="Unassembled WGS sequence"/>
</dbReference>
<gene>
    <name evidence="1" type="ORF">O3P69_013112</name>
</gene>
<dbReference type="EMBL" id="JARAKH010000021">
    <property type="protein sequence ID" value="KAK8392856.1"/>
    <property type="molecule type" value="Genomic_DNA"/>
</dbReference>
<sequence>MTGDTSFIWHRPATEVETLFDYANRKGYFVTVYGLSLCSDSPVDDDMMENALKHLFRKVPSLRTCFRNRGDTLWACEMKHERIDFQVTETEDVVTAIEDLFGYKFPTTEGPLWCARLLPSTAPLPSSQPDVIASCDFPHIRTLLLANHHGINDGTSNTFIAQSLLHILDDMIADSPVDDEVQMGNLANGEESKAILTAMAEQLREDKDRQQNIIEEANKSRNAEKLIPRAYPMSRGPNPKDQIVMQDLDKETTQNFLKRCKQEGVTVNSAMTAVINISLVDFVREGGLEQDTYTIHELHSVNLRRYFSGNTDKTVGCHMLLPRVLFPTPAKWREVFWEYTRTIHTTILHGLEDKDAFLYLLNMNEGTTPEEIFQKRPYPQCDYAIGNVGNLDRRLTTKRQHISLCHLVRSTACWNDPMYSFFHTLNGCFAYSLVYCTDVLTREMAKRFLEITFDNLKAIVQL</sequence>
<dbReference type="SUPFAM" id="SSF52777">
    <property type="entry name" value="CoA-dependent acyltransferases"/>
    <property type="match status" value="2"/>
</dbReference>
<evidence type="ECO:0000313" key="2">
    <source>
        <dbReference type="Proteomes" id="UP001487740"/>
    </source>
</evidence>
<evidence type="ECO:0000313" key="1">
    <source>
        <dbReference type="EMBL" id="KAK8392856.1"/>
    </source>
</evidence>
<comment type="caution">
    <text evidence="1">The sequence shown here is derived from an EMBL/GenBank/DDBJ whole genome shotgun (WGS) entry which is preliminary data.</text>
</comment>
<dbReference type="PANTHER" id="PTHR28037">
    <property type="entry name" value="ALCOHOL O-ACETYLTRANSFERASE 1-RELATED"/>
    <property type="match status" value="1"/>
</dbReference>
<name>A0AAW0U1R3_SCYPA</name>
<dbReference type="InterPro" id="IPR052058">
    <property type="entry name" value="Alcohol_O-acetyltransferase"/>
</dbReference>
<dbReference type="Gene3D" id="3.30.559.30">
    <property type="entry name" value="Nonribosomal peptide synthetase, condensation domain"/>
    <property type="match status" value="1"/>
</dbReference>
<dbReference type="Gene3D" id="3.30.559.10">
    <property type="entry name" value="Chloramphenicol acetyltransferase-like domain"/>
    <property type="match status" value="1"/>
</dbReference>
<protein>
    <recommendedName>
        <fullName evidence="3">Alcohol acetyltransferase</fullName>
    </recommendedName>
</protein>
<dbReference type="AlphaFoldDB" id="A0AAW0U1R3"/>
<keyword evidence="2" id="KW-1185">Reference proteome</keyword>
<proteinExistence type="predicted"/>
<evidence type="ECO:0008006" key="3">
    <source>
        <dbReference type="Google" id="ProtNLM"/>
    </source>
</evidence>
<accession>A0AAW0U1R3</accession>
<dbReference type="InterPro" id="IPR023213">
    <property type="entry name" value="CAT-like_dom_sf"/>
</dbReference>
<organism evidence="1 2">
    <name type="scientific">Scylla paramamosain</name>
    <name type="common">Mud crab</name>
    <dbReference type="NCBI Taxonomy" id="85552"/>
    <lineage>
        <taxon>Eukaryota</taxon>
        <taxon>Metazoa</taxon>
        <taxon>Ecdysozoa</taxon>
        <taxon>Arthropoda</taxon>
        <taxon>Crustacea</taxon>
        <taxon>Multicrustacea</taxon>
        <taxon>Malacostraca</taxon>
        <taxon>Eumalacostraca</taxon>
        <taxon>Eucarida</taxon>
        <taxon>Decapoda</taxon>
        <taxon>Pleocyemata</taxon>
        <taxon>Brachyura</taxon>
        <taxon>Eubrachyura</taxon>
        <taxon>Portunoidea</taxon>
        <taxon>Portunidae</taxon>
        <taxon>Portuninae</taxon>
        <taxon>Scylla</taxon>
    </lineage>
</organism>
<dbReference type="PANTHER" id="PTHR28037:SF1">
    <property type="entry name" value="ALCOHOL O-ACETYLTRANSFERASE 1-RELATED"/>
    <property type="match status" value="1"/>
</dbReference>
<reference evidence="1 2" key="1">
    <citation type="submission" date="2023-03" db="EMBL/GenBank/DDBJ databases">
        <title>High-quality genome of Scylla paramamosain provides insights in environmental adaptation.</title>
        <authorList>
            <person name="Zhang L."/>
        </authorList>
    </citation>
    <scope>NUCLEOTIDE SEQUENCE [LARGE SCALE GENOMIC DNA]</scope>
    <source>
        <strain evidence="1">LZ_2023a</strain>
        <tissue evidence="1">Muscle</tissue>
    </source>
</reference>